<dbReference type="AlphaFoldDB" id="A0AAD9T1F2"/>
<evidence type="ECO:0000259" key="3">
    <source>
        <dbReference type="PROSITE" id="PS50118"/>
    </source>
</evidence>
<feature type="compositionally biased region" description="Acidic residues" evidence="2">
    <location>
        <begin position="231"/>
        <end position="248"/>
    </location>
</feature>
<dbReference type="SMART" id="SM00398">
    <property type="entry name" value="HMG"/>
    <property type="match status" value="1"/>
</dbReference>
<evidence type="ECO:0000256" key="1">
    <source>
        <dbReference type="PROSITE-ProRule" id="PRU00267"/>
    </source>
</evidence>
<dbReference type="PROSITE" id="PS50118">
    <property type="entry name" value="HMG_BOX_2"/>
    <property type="match status" value="1"/>
</dbReference>
<comment type="caution">
    <text evidence="4">The sequence shown here is derived from an EMBL/GenBank/DDBJ whole genome shotgun (WGS) entry which is preliminary data.</text>
</comment>
<evidence type="ECO:0000256" key="2">
    <source>
        <dbReference type="SAM" id="MobiDB-lite"/>
    </source>
</evidence>
<keyword evidence="1" id="KW-0539">Nucleus</keyword>
<evidence type="ECO:0000313" key="4">
    <source>
        <dbReference type="EMBL" id="KAK2627491.1"/>
    </source>
</evidence>
<feature type="domain" description="HMG box" evidence="3">
    <location>
        <begin position="118"/>
        <end position="187"/>
    </location>
</feature>
<feature type="region of interest" description="Disordered" evidence="2">
    <location>
        <begin position="231"/>
        <end position="356"/>
    </location>
</feature>
<proteinExistence type="predicted"/>
<dbReference type="Proteomes" id="UP001285354">
    <property type="component" value="Unassembled WGS sequence"/>
</dbReference>
<accession>A0AAD9T1F2</accession>
<dbReference type="Gene3D" id="1.10.30.10">
    <property type="entry name" value="High mobility group box domain"/>
    <property type="match status" value="1"/>
</dbReference>
<feature type="compositionally biased region" description="Basic residues" evidence="2">
    <location>
        <begin position="345"/>
        <end position="356"/>
    </location>
</feature>
<keyword evidence="5" id="KW-1185">Reference proteome</keyword>
<sequence>MPRAAKKPEEETEKPKEGATLSIDVDSFVRTRDSVVTGLATLQDAIQTLSSAYIKHTNAVLGQHGVGLDVDSTLAKLAENPLLILGGDLNRAISPAKSVAAEPDKKERKKRQHDPNAPKRPLTPFFLYMQTARPIIASDLGPETAKKNVSSEGTRRWAAMAPQDKQLWTNVYKDNLRLYNARMHYYKATGSLDAKDMSDQDAANYADENNIDDPADAQLVSESAAIFQDEDAEGHDDGDDAEGEPEPEPEPREPTPPPKTPKLKNGRKTKASKSNTPAAPAAPPSPPSPPSPEAIVPPTSASSIVPPKSAEKEKSAEKKRKRSGKKEELIAEKEEVAVETPKNAAKSRKKKAKADS</sequence>
<dbReference type="InterPro" id="IPR036910">
    <property type="entry name" value="HMG_box_dom_sf"/>
</dbReference>
<protein>
    <recommendedName>
        <fullName evidence="3">HMG box domain-containing protein</fullName>
    </recommendedName>
</protein>
<feature type="region of interest" description="Disordered" evidence="2">
    <location>
        <begin position="97"/>
        <end position="123"/>
    </location>
</feature>
<reference evidence="4" key="1">
    <citation type="submission" date="2023-06" db="EMBL/GenBank/DDBJ databases">
        <title>Draft genome of Marssonina rosae.</title>
        <authorList>
            <person name="Cheng Q."/>
        </authorList>
    </citation>
    <scope>NUCLEOTIDE SEQUENCE</scope>
    <source>
        <strain evidence="4">R4</strain>
    </source>
</reference>
<dbReference type="GO" id="GO:0003677">
    <property type="term" value="F:DNA binding"/>
    <property type="evidence" value="ECO:0007669"/>
    <property type="project" value="UniProtKB-UniRule"/>
</dbReference>
<feature type="compositionally biased region" description="Basic residues" evidence="2">
    <location>
        <begin position="261"/>
        <end position="271"/>
    </location>
</feature>
<gene>
    <name evidence="4" type="ORF">QTJ16_003457</name>
</gene>
<dbReference type="Pfam" id="PF00505">
    <property type="entry name" value="HMG_box"/>
    <property type="match status" value="1"/>
</dbReference>
<evidence type="ECO:0000313" key="5">
    <source>
        <dbReference type="Proteomes" id="UP001285354"/>
    </source>
</evidence>
<feature type="compositionally biased region" description="Pro residues" evidence="2">
    <location>
        <begin position="280"/>
        <end position="292"/>
    </location>
</feature>
<feature type="compositionally biased region" description="Basic and acidic residues" evidence="2">
    <location>
        <begin position="325"/>
        <end position="336"/>
    </location>
</feature>
<organism evidence="4 5">
    <name type="scientific">Diplocarpon rosae</name>
    <dbReference type="NCBI Taxonomy" id="946125"/>
    <lineage>
        <taxon>Eukaryota</taxon>
        <taxon>Fungi</taxon>
        <taxon>Dikarya</taxon>
        <taxon>Ascomycota</taxon>
        <taxon>Pezizomycotina</taxon>
        <taxon>Leotiomycetes</taxon>
        <taxon>Helotiales</taxon>
        <taxon>Drepanopezizaceae</taxon>
        <taxon>Diplocarpon</taxon>
    </lineage>
</organism>
<dbReference type="GO" id="GO:0005634">
    <property type="term" value="C:nucleus"/>
    <property type="evidence" value="ECO:0007669"/>
    <property type="project" value="UniProtKB-UniRule"/>
</dbReference>
<keyword evidence="1" id="KW-0238">DNA-binding</keyword>
<feature type="DNA-binding region" description="HMG box" evidence="1">
    <location>
        <begin position="118"/>
        <end position="187"/>
    </location>
</feature>
<dbReference type="SUPFAM" id="SSF47095">
    <property type="entry name" value="HMG-box"/>
    <property type="match status" value="1"/>
</dbReference>
<dbReference type="InterPro" id="IPR009071">
    <property type="entry name" value="HMG_box_dom"/>
</dbReference>
<dbReference type="EMBL" id="JAUBYV010000004">
    <property type="protein sequence ID" value="KAK2627491.1"/>
    <property type="molecule type" value="Genomic_DNA"/>
</dbReference>
<name>A0AAD9T1F2_9HELO</name>